<proteinExistence type="predicted"/>
<comment type="caution">
    <text evidence="1">The sequence shown here is derived from an EMBL/GenBank/DDBJ whole genome shotgun (WGS) entry which is preliminary data.</text>
</comment>
<evidence type="ECO:0000313" key="1">
    <source>
        <dbReference type="EMBL" id="TCS93432.1"/>
    </source>
</evidence>
<accession>A0A4R3L2K8</accession>
<dbReference type="RefSeq" id="WP_131925748.1">
    <property type="nucleotide sequence ID" value="NZ_SMAG01000007.1"/>
</dbReference>
<keyword evidence="2" id="KW-1185">Reference proteome</keyword>
<reference evidence="1 2" key="1">
    <citation type="submission" date="2019-03" db="EMBL/GenBank/DDBJ databases">
        <title>Genomic Encyclopedia of Type Strains, Phase IV (KMG-IV): sequencing the most valuable type-strain genomes for metagenomic binning, comparative biology and taxonomic classification.</title>
        <authorList>
            <person name="Goeker M."/>
        </authorList>
    </citation>
    <scope>NUCLEOTIDE SEQUENCE [LARGE SCALE GENOMIC DNA]</scope>
    <source>
        <strain evidence="1 2">DSM 45707</strain>
    </source>
</reference>
<name>A0A4R3L2K8_9BACL</name>
<gene>
    <name evidence="1" type="ORF">EDD58_10779</name>
</gene>
<evidence type="ECO:0000313" key="2">
    <source>
        <dbReference type="Proteomes" id="UP000294937"/>
    </source>
</evidence>
<dbReference type="OrthoDB" id="2375806at2"/>
<organism evidence="1 2">
    <name type="scientific">Hazenella coriacea</name>
    <dbReference type="NCBI Taxonomy" id="1179467"/>
    <lineage>
        <taxon>Bacteria</taxon>
        <taxon>Bacillati</taxon>
        <taxon>Bacillota</taxon>
        <taxon>Bacilli</taxon>
        <taxon>Bacillales</taxon>
        <taxon>Thermoactinomycetaceae</taxon>
        <taxon>Hazenella</taxon>
    </lineage>
</organism>
<dbReference type="EMBL" id="SMAG01000007">
    <property type="protein sequence ID" value="TCS93432.1"/>
    <property type="molecule type" value="Genomic_DNA"/>
</dbReference>
<evidence type="ECO:0008006" key="3">
    <source>
        <dbReference type="Google" id="ProtNLM"/>
    </source>
</evidence>
<dbReference type="Proteomes" id="UP000294937">
    <property type="component" value="Unassembled WGS sequence"/>
</dbReference>
<sequence>MKEKNIFSYFHTMEEAQKAANELKKRGFKTVEVDRVAPPLGGNPLDGDPEINGLLFHEANSLTTTTMGTPDDFSRNQTILAASHPDASGYTGGNGLEHPEDVSVIVICSEEKFEEATQLLKQHGARL</sequence>
<dbReference type="AlphaFoldDB" id="A0A4R3L2K8"/>
<protein>
    <recommendedName>
        <fullName evidence="3">Heat induced stress protein YflT</fullName>
    </recommendedName>
</protein>